<keyword evidence="2 5" id="KW-0547">Nucleotide-binding</keyword>
<keyword evidence="3 7" id="KW-0460">Magnesium</keyword>
<dbReference type="Gene3D" id="6.10.250.2860">
    <property type="match status" value="1"/>
</dbReference>
<dbReference type="Pfam" id="PF13167">
    <property type="entry name" value="GTP-bdg_N"/>
    <property type="match status" value="1"/>
</dbReference>
<dbReference type="InterPro" id="IPR032305">
    <property type="entry name" value="GTP-bd_M"/>
</dbReference>
<evidence type="ECO:0000256" key="1">
    <source>
        <dbReference type="ARBA" id="ARBA00022723"/>
    </source>
</evidence>
<dbReference type="InterPro" id="IPR006073">
    <property type="entry name" value="GTP-bd"/>
</dbReference>
<dbReference type="PANTHER" id="PTHR10229:SF0">
    <property type="entry name" value="GTP-BINDING PROTEIN 6-RELATED"/>
    <property type="match status" value="1"/>
</dbReference>
<dbReference type="GO" id="GO:0005737">
    <property type="term" value="C:cytoplasm"/>
    <property type="evidence" value="ECO:0007669"/>
    <property type="project" value="UniProtKB-SubCell"/>
</dbReference>
<feature type="coiled-coil region" evidence="8">
    <location>
        <begin position="161"/>
        <end position="195"/>
    </location>
</feature>
<feature type="binding site" evidence="6">
    <location>
        <begin position="321"/>
        <end position="324"/>
    </location>
    <ligand>
        <name>GTP</name>
        <dbReference type="ChEBI" id="CHEBI:37565"/>
    </ligand>
</feature>
<dbReference type="AlphaFoldDB" id="A0A9D9EA04"/>
<dbReference type="Pfam" id="PF01926">
    <property type="entry name" value="MMR_HSR1"/>
    <property type="match status" value="1"/>
</dbReference>
<sequence length="409" mass="45315">MIETSASEERVLVVTLAENGEDDNALRRMDEEAINLLDTLGLHVVSTLTFPIKSINSATYIGSGQAEEVKLHALQFDATLVYFDTALSGRNNRNLEALLELPVMDRNELIIEIFATRARTREARLQVALARCQFLLPRLKQGANPYSQQRGGVRGAKGEGERQIELDRRRLEEEIGRLKKEIETVRRQRRTQRKRRLAGDTVSFALVGYTNSGKSSLLKALTGQDTFCEDKLFATLDPLERTLELDIGLKVLLCDTVGFVSRLPHFLIDAFSSTLEEATLADALILVLDGSDEKIVDDYETTLSVLGELEALDKPMAVVFNKCDMERGDEVGLATIAAMRKPSFSTSAKTGEGLEALKSWMKDQALSLSHVERITLALDDAQAIAEVYAQGGIISADYQAESVTFTLRK</sequence>
<dbReference type="GO" id="GO:0003924">
    <property type="term" value="F:GTPase activity"/>
    <property type="evidence" value="ECO:0007669"/>
    <property type="project" value="UniProtKB-UniRule"/>
</dbReference>
<gene>
    <name evidence="5 10" type="primary">hflX</name>
    <name evidence="10" type="ORF">IAC42_06725</name>
</gene>
<comment type="similarity">
    <text evidence="5">Belongs to the TRAFAC class OBG-HflX-like GTPase superfamily. HflX GTPase family.</text>
</comment>
<keyword evidence="8" id="KW-0175">Coiled coil</keyword>
<reference evidence="10" key="2">
    <citation type="journal article" date="2021" name="PeerJ">
        <title>Extensive microbial diversity within the chicken gut microbiome revealed by metagenomics and culture.</title>
        <authorList>
            <person name="Gilroy R."/>
            <person name="Ravi A."/>
            <person name="Getino M."/>
            <person name="Pursley I."/>
            <person name="Horton D.L."/>
            <person name="Alikhan N.F."/>
            <person name="Baker D."/>
            <person name="Gharbi K."/>
            <person name="Hall N."/>
            <person name="Watson M."/>
            <person name="Adriaenssens E.M."/>
            <person name="Foster-Nyarko E."/>
            <person name="Jarju S."/>
            <person name="Secka A."/>
            <person name="Antonio M."/>
            <person name="Oren A."/>
            <person name="Chaudhuri R.R."/>
            <person name="La Ragione R."/>
            <person name="Hildebrand F."/>
            <person name="Pallen M.J."/>
        </authorList>
    </citation>
    <scope>NUCLEOTIDE SEQUENCE</scope>
    <source>
        <strain evidence="10">11167</strain>
    </source>
</reference>
<dbReference type="SUPFAM" id="SSF52540">
    <property type="entry name" value="P-loop containing nucleoside triphosphate hydrolases"/>
    <property type="match status" value="1"/>
</dbReference>
<reference evidence="10" key="1">
    <citation type="submission" date="2020-10" db="EMBL/GenBank/DDBJ databases">
        <authorList>
            <person name="Gilroy R."/>
        </authorList>
    </citation>
    <scope>NUCLEOTIDE SEQUENCE</scope>
    <source>
        <strain evidence="10">11167</strain>
    </source>
</reference>
<feature type="binding site" evidence="6">
    <location>
        <begin position="233"/>
        <end position="237"/>
    </location>
    <ligand>
        <name>GTP</name>
        <dbReference type="ChEBI" id="CHEBI:37565"/>
    </ligand>
</feature>
<dbReference type="GO" id="GO:0005525">
    <property type="term" value="F:GTP binding"/>
    <property type="evidence" value="ECO:0007669"/>
    <property type="project" value="UniProtKB-UniRule"/>
</dbReference>
<feature type="domain" description="Hflx-type G" evidence="9">
    <location>
        <begin position="202"/>
        <end position="369"/>
    </location>
</feature>
<evidence type="ECO:0000256" key="5">
    <source>
        <dbReference type="HAMAP-Rule" id="MF_00900"/>
    </source>
</evidence>
<evidence type="ECO:0000256" key="3">
    <source>
        <dbReference type="ARBA" id="ARBA00022842"/>
    </source>
</evidence>
<dbReference type="Pfam" id="PF16360">
    <property type="entry name" value="GTP-bdg_M"/>
    <property type="match status" value="1"/>
</dbReference>
<evidence type="ECO:0000313" key="11">
    <source>
        <dbReference type="Proteomes" id="UP000823633"/>
    </source>
</evidence>
<evidence type="ECO:0000256" key="6">
    <source>
        <dbReference type="PIRSR" id="PIRSR006809-1"/>
    </source>
</evidence>
<comment type="function">
    <text evidence="5">GTPase that associates with the 50S ribosomal subunit and may have a role during protein synthesis or ribosome biogenesis.</text>
</comment>
<dbReference type="GO" id="GO:0046872">
    <property type="term" value="F:metal ion binding"/>
    <property type="evidence" value="ECO:0007669"/>
    <property type="project" value="UniProtKB-KW"/>
</dbReference>
<comment type="cofactor">
    <cofactor evidence="7">
        <name>Mg(2+)</name>
        <dbReference type="ChEBI" id="CHEBI:18420"/>
    </cofactor>
</comment>
<comment type="subunit">
    <text evidence="5">Monomer. Associates with the 50S ribosomal subunit.</text>
</comment>
<dbReference type="GO" id="GO:0043022">
    <property type="term" value="F:ribosome binding"/>
    <property type="evidence" value="ECO:0007669"/>
    <property type="project" value="TreeGrafter"/>
</dbReference>
<dbReference type="PIRSF" id="PIRSF006809">
    <property type="entry name" value="GTP-binding_hflX_prd"/>
    <property type="match status" value="1"/>
</dbReference>
<keyword evidence="4 5" id="KW-0342">GTP-binding</keyword>
<proteinExistence type="inferred from homology"/>
<dbReference type="NCBIfam" id="TIGR03156">
    <property type="entry name" value="GTP_HflX"/>
    <property type="match status" value="1"/>
</dbReference>
<evidence type="ECO:0000259" key="9">
    <source>
        <dbReference type="PROSITE" id="PS51705"/>
    </source>
</evidence>
<organism evidence="10 11">
    <name type="scientific">Candidatus Aphodenecus pullistercoris</name>
    <dbReference type="NCBI Taxonomy" id="2840669"/>
    <lineage>
        <taxon>Bacteria</taxon>
        <taxon>Pseudomonadati</taxon>
        <taxon>Spirochaetota</taxon>
        <taxon>Spirochaetia</taxon>
        <taxon>Spirochaetales</taxon>
        <taxon>Candidatus Aphodenecus</taxon>
    </lineage>
</organism>
<dbReference type="InterPro" id="IPR027417">
    <property type="entry name" value="P-loop_NTPase"/>
</dbReference>
<evidence type="ECO:0000313" key="10">
    <source>
        <dbReference type="EMBL" id="MBO8443437.1"/>
    </source>
</evidence>
<dbReference type="InterPro" id="IPR025121">
    <property type="entry name" value="GTPase_HflX_N"/>
</dbReference>
<feature type="binding site" evidence="6">
    <location>
        <begin position="347"/>
        <end position="349"/>
    </location>
    <ligand>
        <name>GTP</name>
        <dbReference type="ChEBI" id="CHEBI:37565"/>
    </ligand>
</feature>
<dbReference type="InterPro" id="IPR030394">
    <property type="entry name" value="G_HFLX_dom"/>
</dbReference>
<keyword evidence="5" id="KW-0963">Cytoplasm</keyword>
<dbReference type="Proteomes" id="UP000823633">
    <property type="component" value="Unassembled WGS sequence"/>
</dbReference>
<feature type="binding site" evidence="7">
    <location>
        <position position="235"/>
    </location>
    <ligand>
        <name>Mg(2+)</name>
        <dbReference type="ChEBI" id="CHEBI:18420"/>
    </ligand>
</feature>
<dbReference type="PROSITE" id="PS51705">
    <property type="entry name" value="G_HFLX"/>
    <property type="match status" value="1"/>
</dbReference>
<comment type="caution">
    <text evidence="10">The sequence shown here is derived from an EMBL/GenBank/DDBJ whole genome shotgun (WGS) entry which is preliminary data.</text>
</comment>
<comment type="subcellular location">
    <subcellularLocation>
        <location evidence="5">Cytoplasm</location>
    </subcellularLocation>
    <text evidence="5">May associate with membranes.</text>
</comment>
<name>A0A9D9EA04_9SPIR</name>
<evidence type="ECO:0000256" key="8">
    <source>
        <dbReference type="SAM" id="Coils"/>
    </source>
</evidence>
<dbReference type="CDD" id="cd01878">
    <property type="entry name" value="HflX"/>
    <property type="match status" value="1"/>
</dbReference>
<dbReference type="Gene3D" id="3.40.50.11060">
    <property type="entry name" value="GTPase HflX, N-terminal domain"/>
    <property type="match status" value="1"/>
</dbReference>
<feature type="binding site" evidence="6">
    <location>
        <begin position="255"/>
        <end position="258"/>
    </location>
    <ligand>
        <name>GTP</name>
        <dbReference type="ChEBI" id="CHEBI:37565"/>
    </ligand>
</feature>
<protein>
    <recommendedName>
        <fullName evidence="5">GTPase HflX</fullName>
    </recommendedName>
    <alternativeName>
        <fullName evidence="5">GTP-binding protein HflX</fullName>
    </alternativeName>
</protein>
<feature type="binding site" evidence="6">
    <location>
        <begin position="208"/>
        <end position="215"/>
    </location>
    <ligand>
        <name>GTP</name>
        <dbReference type="ChEBI" id="CHEBI:37565"/>
    </ligand>
</feature>
<evidence type="ECO:0000256" key="2">
    <source>
        <dbReference type="ARBA" id="ARBA00022741"/>
    </source>
</evidence>
<dbReference type="PANTHER" id="PTHR10229">
    <property type="entry name" value="GTP-BINDING PROTEIN HFLX"/>
    <property type="match status" value="1"/>
</dbReference>
<keyword evidence="1 7" id="KW-0479">Metal-binding</keyword>
<dbReference type="InterPro" id="IPR016496">
    <property type="entry name" value="GTPase_HflX"/>
</dbReference>
<dbReference type="InterPro" id="IPR042108">
    <property type="entry name" value="GTPase_HflX_N_sf"/>
</dbReference>
<dbReference type="HAMAP" id="MF_00900">
    <property type="entry name" value="GTPase_HflX"/>
    <property type="match status" value="1"/>
</dbReference>
<dbReference type="EMBL" id="JADIMU010000043">
    <property type="protein sequence ID" value="MBO8443437.1"/>
    <property type="molecule type" value="Genomic_DNA"/>
</dbReference>
<dbReference type="Gene3D" id="3.40.50.300">
    <property type="entry name" value="P-loop containing nucleotide triphosphate hydrolases"/>
    <property type="match status" value="1"/>
</dbReference>
<feature type="binding site" evidence="7">
    <location>
        <position position="215"/>
    </location>
    <ligand>
        <name>Mg(2+)</name>
        <dbReference type="ChEBI" id="CHEBI:18420"/>
    </ligand>
</feature>
<evidence type="ECO:0000256" key="4">
    <source>
        <dbReference type="ARBA" id="ARBA00023134"/>
    </source>
</evidence>
<evidence type="ECO:0000256" key="7">
    <source>
        <dbReference type="PIRSR" id="PIRSR006809-2"/>
    </source>
</evidence>
<accession>A0A9D9EA04</accession>